<comment type="pathway">
    <text evidence="2">Cofactor biosynthesis; thiamine diphosphate biosynthesis.</text>
</comment>
<dbReference type="Gene3D" id="3.40.190.10">
    <property type="entry name" value="Periplasmic binding protein-like II"/>
    <property type="match status" value="2"/>
</dbReference>
<evidence type="ECO:0000256" key="9">
    <source>
        <dbReference type="ARBA" id="ARBA00023004"/>
    </source>
</evidence>
<accession>A0ABP6GWG1</accession>
<dbReference type="PANTHER" id="PTHR31528:SF1">
    <property type="entry name" value="4-AMINO-5-HYDROXYMETHYL-2-METHYLPYRIMIDINE PHOSPHATE SYNTHASE THI11-RELATED"/>
    <property type="match status" value="1"/>
</dbReference>
<dbReference type="InterPro" id="IPR015168">
    <property type="entry name" value="SsuA/THI5"/>
</dbReference>
<evidence type="ECO:0000256" key="10">
    <source>
        <dbReference type="ARBA" id="ARBA00033171"/>
    </source>
</evidence>
<evidence type="ECO:0000256" key="2">
    <source>
        <dbReference type="ARBA" id="ARBA00004948"/>
    </source>
</evidence>
<evidence type="ECO:0000313" key="14">
    <source>
        <dbReference type="Proteomes" id="UP001501842"/>
    </source>
</evidence>
<comment type="function">
    <text evidence="1">Responsible for the formation of the pyrimidine heterocycle in the thiamine biosynthesis pathway. Catalyzes the formation of hydroxymethylpyrimidine phosphate (HMP-P) from histidine and pyridoxal phosphate (PLP). The protein uses PLP and the active site histidine to form HMP-P, generating an inactive enzyme. The enzyme can only undergo a single turnover, which suggests it is a suicide enzyme.</text>
</comment>
<keyword evidence="14" id="KW-1185">Reference proteome</keyword>
<dbReference type="SUPFAM" id="SSF53850">
    <property type="entry name" value="Periplasmic binding protein-like II"/>
    <property type="match status" value="1"/>
</dbReference>
<proteinExistence type="inferred from homology"/>
<evidence type="ECO:0000256" key="11">
    <source>
        <dbReference type="ARBA" id="ARBA00048179"/>
    </source>
</evidence>
<feature type="domain" description="SsuA/THI5-like" evidence="12">
    <location>
        <begin position="9"/>
        <end position="221"/>
    </location>
</feature>
<evidence type="ECO:0000256" key="7">
    <source>
        <dbReference type="ARBA" id="ARBA00022898"/>
    </source>
</evidence>
<name>A0ABP6GWG1_9ACTN</name>
<protein>
    <recommendedName>
        <fullName evidence="10">Thiamine pyrimidine synthase</fullName>
    </recommendedName>
</protein>
<evidence type="ECO:0000256" key="8">
    <source>
        <dbReference type="ARBA" id="ARBA00022977"/>
    </source>
</evidence>
<evidence type="ECO:0000259" key="12">
    <source>
        <dbReference type="Pfam" id="PF09084"/>
    </source>
</evidence>
<keyword evidence="9" id="KW-0408">Iron</keyword>
<dbReference type="PANTHER" id="PTHR31528">
    <property type="entry name" value="4-AMINO-5-HYDROXYMETHYL-2-METHYLPYRIMIDINE PHOSPHATE SYNTHASE THI11-RELATED"/>
    <property type="match status" value="1"/>
</dbReference>
<evidence type="ECO:0000256" key="5">
    <source>
        <dbReference type="ARBA" id="ARBA00022679"/>
    </source>
</evidence>
<evidence type="ECO:0000256" key="4">
    <source>
        <dbReference type="ARBA" id="ARBA00011738"/>
    </source>
</evidence>
<keyword evidence="7" id="KW-0663">Pyridoxal phosphate</keyword>
<dbReference type="Pfam" id="PF09084">
    <property type="entry name" value="NMT1"/>
    <property type="match status" value="1"/>
</dbReference>
<evidence type="ECO:0000256" key="1">
    <source>
        <dbReference type="ARBA" id="ARBA00003469"/>
    </source>
</evidence>
<evidence type="ECO:0000256" key="3">
    <source>
        <dbReference type="ARBA" id="ARBA00009406"/>
    </source>
</evidence>
<evidence type="ECO:0000256" key="6">
    <source>
        <dbReference type="ARBA" id="ARBA00022723"/>
    </source>
</evidence>
<organism evidence="13 14">
    <name type="scientific">Actinocorallia aurantiaca</name>
    <dbReference type="NCBI Taxonomy" id="46204"/>
    <lineage>
        <taxon>Bacteria</taxon>
        <taxon>Bacillati</taxon>
        <taxon>Actinomycetota</taxon>
        <taxon>Actinomycetes</taxon>
        <taxon>Streptosporangiales</taxon>
        <taxon>Thermomonosporaceae</taxon>
        <taxon>Actinocorallia</taxon>
    </lineage>
</organism>
<comment type="similarity">
    <text evidence="3">Belongs to the NMT1/THI5 family.</text>
</comment>
<keyword evidence="5" id="KW-0808">Transferase</keyword>
<comment type="subunit">
    <text evidence="4">Homodimer.</text>
</comment>
<dbReference type="Proteomes" id="UP001501842">
    <property type="component" value="Unassembled WGS sequence"/>
</dbReference>
<dbReference type="EMBL" id="BAAATZ010000019">
    <property type="protein sequence ID" value="GAA2731407.1"/>
    <property type="molecule type" value="Genomic_DNA"/>
</dbReference>
<reference evidence="14" key="1">
    <citation type="journal article" date="2019" name="Int. J. Syst. Evol. Microbiol.">
        <title>The Global Catalogue of Microorganisms (GCM) 10K type strain sequencing project: providing services to taxonomists for standard genome sequencing and annotation.</title>
        <authorList>
            <consortium name="The Broad Institute Genomics Platform"/>
            <consortium name="The Broad Institute Genome Sequencing Center for Infectious Disease"/>
            <person name="Wu L."/>
            <person name="Ma J."/>
        </authorList>
    </citation>
    <scope>NUCLEOTIDE SEQUENCE [LARGE SCALE GENOMIC DNA]</scope>
    <source>
        <strain evidence="14">JCM 8201</strain>
    </source>
</reference>
<sequence>MMVEYLHPWTNSGGLFVAAQQGWFREAGLDVELSSADPSRGDSLEYLARGEAAFAVFPTNRLFVRRARGERLTGLAAINQRGMETIQTHEGSGITRPRDLEGRRIAFNPTPRGVAMVRHLVAADGGDPDRMITVDSHLRELRVEDLEAGLADATFGNYWAWDVLLGKPGVYWPVDEIGAPPFHSYLLGTSDETLENDPELVRAFLGAVRRGYLAAVESPELALEAFEHYIPYFPKPVLERSLTLISGSWTHEGRWGTQREELHKPYAEWLAANGIVPDASVWKDATTDEFLETA</sequence>
<evidence type="ECO:0000313" key="13">
    <source>
        <dbReference type="EMBL" id="GAA2731407.1"/>
    </source>
</evidence>
<comment type="catalytic activity">
    <reaction evidence="11">
        <text>N(6)-(pyridoxal phosphate)-L-lysyl-[4-amino-5-hydroxymethyl-2-methylpyrimidine phosphate synthase] + L-histidyl-[4-amino-5-hydroxymethyl-2-methylpyrimidine phosphate synthase] + 2 Fe(3+) + 4 H2O = L-lysyl-[4-amino-5-hydroxymethyl-2-methylpyrimidine phosphate synthase] + (2S)-2-amino-5-hydroxy-4-oxopentanoyl-[4-amino-5-hydroxymethyl-2-methylpyrimidine phosphate synthase] + 4-amino-2-methyl-5-(phosphooxymethyl)pyrimidine + 3-oxopropanoate + 2 Fe(2+) + 2 H(+)</text>
        <dbReference type="Rhea" id="RHEA:65756"/>
        <dbReference type="Rhea" id="RHEA-COMP:16892"/>
        <dbReference type="Rhea" id="RHEA-COMP:16893"/>
        <dbReference type="Rhea" id="RHEA-COMP:16894"/>
        <dbReference type="Rhea" id="RHEA-COMP:16895"/>
        <dbReference type="ChEBI" id="CHEBI:15377"/>
        <dbReference type="ChEBI" id="CHEBI:15378"/>
        <dbReference type="ChEBI" id="CHEBI:29033"/>
        <dbReference type="ChEBI" id="CHEBI:29034"/>
        <dbReference type="ChEBI" id="CHEBI:29969"/>
        <dbReference type="ChEBI" id="CHEBI:29979"/>
        <dbReference type="ChEBI" id="CHEBI:33190"/>
        <dbReference type="ChEBI" id="CHEBI:58354"/>
        <dbReference type="ChEBI" id="CHEBI:143915"/>
        <dbReference type="ChEBI" id="CHEBI:157692"/>
    </reaction>
    <physiologicalReaction direction="left-to-right" evidence="11">
        <dbReference type="Rhea" id="RHEA:65757"/>
    </physiologicalReaction>
</comment>
<gene>
    <name evidence="13" type="ORF">GCM10010439_46800</name>
</gene>
<keyword evidence="8" id="KW-0784">Thiamine biosynthesis</keyword>
<comment type="caution">
    <text evidence="13">The sequence shown here is derived from an EMBL/GenBank/DDBJ whole genome shotgun (WGS) entry which is preliminary data.</text>
</comment>
<dbReference type="InterPro" id="IPR027939">
    <property type="entry name" value="NMT1/THI5"/>
</dbReference>
<keyword evidence="6" id="KW-0479">Metal-binding</keyword>